<keyword evidence="7" id="KW-1185">Reference proteome</keyword>
<dbReference type="GO" id="GO:0003735">
    <property type="term" value="F:structural constituent of ribosome"/>
    <property type="evidence" value="ECO:0007669"/>
    <property type="project" value="InterPro"/>
</dbReference>
<dbReference type="GO" id="GO:0008270">
    <property type="term" value="F:zinc ion binding"/>
    <property type="evidence" value="ECO:0007669"/>
    <property type="project" value="InterPro"/>
</dbReference>
<dbReference type="Proteomes" id="UP000245771">
    <property type="component" value="Unassembled WGS sequence"/>
</dbReference>
<dbReference type="InParanoid" id="A0A316V7M9"/>
<dbReference type="GeneID" id="37020770"/>
<keyword evidence="4 6" id="KW-0689">Ribosomal protein</keyword>
<dbReference type="EMBL" id="KZ819604">
    <property type="protein sequence ID" value="PWN33204.1"/>
    <property type="molecule type" value="Genomic_DNA"/>
</dbReference>
<dbReference type="InterPro" id="IPR043140">
    <property type="entry name" value="Ribosomal_uS14_sf"/>
</dbReference>
<dbReference type="GO" id="GO:0002181">
    <property type="term" value="P:cytoplasmic translation"/>
    <property type="evidence" value="ECO:0007669"/>
    <property type="project" value="TreeGrafter"/>
</dbReference>
<comment type="similarity">
    <text evidence="2">Belongs to the universal ribosomal protein uS14 family.</text>
</comment>
<dbReference type="InterPro" id="IPR001209">
    <property type="entry name" value="Ribosomal_uS14"/>
</dbReference>
<accession>A0A316V7M9</accession>
<keyword evidence="3" id="KW-0862">Zinc</keyword>
<dbReference type="InterPro" id="IPR018271">
    <property type="entry name" value="Ribosomal_uS14_CS"/>
</dbReference>
<dbReference type="Gene3D" id="4.10.830.10">
    <property type="entry name" value="30s Ribosomal Protein S14, Chain N"/>
    <property type="match status" value="1"/>
</dbReference>
<evidence type="ECO:0000256" key="4">
    <source>
        <dbReference type="ARBA" id="ARBA00022980"/>
    </source>
</evidence>
<evidence type="ECO:0000256" key="1">
    <source>
        <dbReference type="ARBA" id="ARBA00001947"/>
    </source>
</evidence>
<dbReference type="FunCoup" id="A0A316V7M9">
    <property type="interactions" value="247"/>
</dbReference>
<organism evidence="6 7">
    <name type="scientific">Meira miltonrushii</name>
    <dbReference type="NCBI Taxonomy" id="1280837"/>
    <lineage>
        <taxon>Eukaryota</taxon>
        <taxon>Fungi</taxon>
        <taxon>Dikarya</taxon>
        <taxon>Basidiomycota</taxon>
        <taxon>Ustilaginomycotina</taxon>
        <taxon>Exobasidiomycetes</taxon>
        <taxon>Exobasidiales</taxon>
        <taxon>Brachybasidiaceae</taxon>
        <taxon>Meira</taxon>
    </lineage>
</organism>
<dbReference type="NCBIfam" id="NF004424">
    <property type="entry name" value="PRK05766.1"/>
    <property type="match status" value="1"/>
</dbReference>
<dbReference type="OrthoDB" id="10252683at2759"/>
<proteinExistence type="inferred from homology"/>
<dbReference type="FunFam" id="4.10.830.10:FF:000002">
    <property type="entry name" value="40S ribosomal protein S29"/>
    <property type="match status" value="1"/>
</dbReference>
<dbReference type="AlphaFoldDB" id="A0A316V7M9"/>
<evidence type="ECO:0000313" key="6">
    <source>
        <dbReference type="EMBL" id="PWN33204.1"/>
    </source>
</evidence>
<evidence type="ECO:0000256" key="2">
    <source>
        <dbReference type="ARBA" id="ARBA00009083"/>
    </source>
</evidence>
<reference evidence="6 7" key="1">
    <citation type="journal article" date="2018" name="Mol. Biol. Evol.">
        <title>Broad Genomic Sampling Reveals a Smut Pathogenic Ancestry of the Fungal Clade Ustilaginomycotina.</title>
        <authorList>
            <person name="Kijpornyongpan T."/>
            <person name="Mondo S.J."/>
            <person name="Barry K."/>
            <person name="Sandor L."/>
            <person name="Lee J."/>
            <person name="Lipzen A."/>
            <person name="Pangilinan J."/>
            <person name="LaButti K."/>
            <person name="Hainaut M."/>
            <person name="Henrissat B."/>
            <person name="Grigoriev I.V."/>
            <person name="Spatafora J.W."/>
            <person name="Aime M.C."/>
        </authorList>
    </citation>
    <scope>NUCLEOTIDE SEQUENCE [LARGE SCALE GENOMIC DNA]</scope>
    <source>
        <strain evidence="6 7">MCA 3882</strain>
    </source>
</reference>
<evidence type="ECO:0000313" key="7">
    <source>
        <dbReference type="Proteomes" id="UP000245771"/>
    </source>
</evidence>
<evidence type="ECO:0000256" key="5">
    <source>
        <dbReference type="ARBA" id="ARBA00023274"/>
    </source>
</evidence>
<dbReference type="Pfam" id="PF00253">
    <property type="entry name" value="Ribosomal_S14"/>
    <property type="match status" value="1"/>
</dbReference>
<dbReference type="PANTHER" id="PTHR12010">
    <property type="entry name" value="40S RIBOSOMAL PROTEIN S29"/>
    <property type="match status" value="1"/>
</dbReference>
<comment type="cofactor">
    <cofactor evidence="1">
        <name>Zn(2+)</name>
        <dbReference type="ChEBI" id="CHEBI:29105"/>
    </cofactor>
</comment>
<dbReference type="PANTHER" id="PTHR12010:SF2">
    <property type="entry name" value="40S RIBOSOMAL PROTEIN S29"/>
    <property type="match status" value="1"/>
</dbReference>
<keyword evidence="5" id="KW-0687">Ribonucleoprotein</keyword>
<dbReference type="RefSeq" id="XP_025353506.1">
    <property type="nucleotide sequence ID" value="XM_025498989.1"/>
</dbReference>
<dbReference type="STRING" id="1280837.A0A316V7M9"/>
<gene>
    <name evidence="6" type="ORF">FA14DRAFT_161175</name>
</gene>
<sequence length="56" mass="6518">MAHSNVWFSHPRKYGKGSRTCRVCGNYGGIIRKYGLDICRQCFREKSDAIGFVKYR</sequence>
<dbReference type="PROSITE" id="PS00527">
    <property type="entry name" value="RIBOSOMAL_S14"/>
    <property type="match status" value="1"/>
</dbReference>
<dbReference type="InterPro" id="IPR039744">
    <property type="entry name" value="RIbosomal_uS14_euk_arc"/>
</dbReference>
<dbReference type="GO" id="GO:0022627">
    <property type="term" value="C:cytosolic small ribosomal subunit"/>
    <property type="evidence" value="ECO:0007669"/>
    <property type="project" value="TreeGrafter"/>
</dbReference>
<name>A0A316V7M9_9BASI</name>
<evidence type="ECO:0000256" key="3">
    <source>
        <dbReference type="ARBA" id="ARBA00022833"/>
    </source>
</evidence>
<protein>
    <submittedName>
        <fullName evidence="6">Ribosomal protein S14</fullName>
    </submittedName>
</protein>